<dbReference type="PANTHER" id="PTHR43792:SF1">
    <property type="entry name" value="N-ACETYLTRANSFERASE DOMAIN-CONTAINING PROTEIN"/>
    <property type="match status" value="1"/>
</dbReference>
<organism evidence="2 3">
    <name type="scientific">Eisenbergiella massiliensis</name>
    <dbReference type="NCBI Taxonomy" id="1720294"/>
    <lineage>
        <taxon>Bacteria</taxon>
        <taxon>Bacillati</taxon>
        <taxon>Bacillota</taxon>
        <taxon>Clostridia</taxon>
        <taxon>Lachnospirales</taxon>
        <taxon>Lachnospiraceae</taxon>
        <taxon>Eisenbergiella</taxon>
    </lineage>
</organism>
<dbReference type="SUPFAM" id="SSF55729">
    <property type="entry name" value="Acyl-CoA N-acyltransferases (Nat)"/>
    <property type="match status" value="1"/>
</dbReference>
<dbReference type="PROSITE" id="PS51186">
    <property type="entry name" value="GNAT"/>
    <property type="match status" value="1"/>
</dbReference>
<dbReference type="RefSeq" id="WP_102286936.1">
    <property type="nucleotide sequence ID" value="NZ_CAMAZV010000038.1"/>
</dbReference>
<dbReference type="GO" id="GO:0016747">
    <property type="term" value="F:acyltransferase activity, transferring groups other than amino-acyl groups"/>
    <property type="evidence" value="ECO:0007669"/>
    <property type="project" value="InterPro"/>
</dbReference>
<accession>A0A3E3I612</accession>
<proteinExistence type="predicted"/>
<dbReference type="GeneID" id="86054516"/>
<evidence type="ECO:0000313" key="3">
    <source>
        <dbReference type="Proteomes" id="UP000260812"/>
    </source>
</evidence>
<keyword evidence="3" id="KW-1185">Reference proteome</keyword>
<sequence length="161" mass="18112">MAADKTFLRPLTEADIDTIYSLTSDPRVAKYMRFSTHTSRKEAEELFYEYTKSGNSGWLICLTEDESPVGIAALKQEENEPDTRSMSVFLYPDCWNKGYSTEVVRHMKNAAAAEKIGCLKAYVVQDNAGSCRVLEKSGFSLQEILHFPDMASGLCIYTLQL</sequence>
<dbReference type="InterPro" id="IPR051531">
    <property type="entry name" value="N-acetyltransferase"/>
</dbReference>
<dbReference type="AlphaFoldDB" id="A0A3E3I612"/>
<gene>
    <name evidence="2" type="ORF">DXC51_11050</name>
</gene>
<evidence type="ECO:0000259" key="1">
    <source>
        <dbReference type="PROSITE" id="PS51186"/>
    </source>
</evidence>
<feature type="domain" description="N-acetyltransferase" evidence="1">
    <location>
        <begin position="6"/>
        <end position="161"/>
    </location>
</feature>
<dbReference type="Pfam" id="PF13302">
    <property type="entry name" value="Acetyltransf_3"/>
    <property type="match status" value="1"/>
</dbReference>
<dbReference type="InterPro" id="IPR000182">
    <property type="entry name" value="GNAT_dom"/>
</dbReference>
<dbReference type="InterPro" id="IPR016181">
    <property type="entry name" value="Acyl_CoA_acyltransferase"/>
</dbReference>
<protein>
    <submittedName>
        <fullName evidence="2">N-acetyltransferase</fullName>
    </submittedName>
</protein>
<dbReference type="PANTHER" id="PTHR43792">
    <property type="entry name" value="GNAT FAMILY, PUTATIVE (AFU_ORTHOLOGUE AFUA_3G00765)-RELATED-RELATED"/>
    <property type="match status" value="1"/>
</dbReference>
<keyword evidence="2" id="KW-0808">Transferase</keyword>
<dbReference type="Proteomes" id="UP000260812">
    <property type="component" value="Unassembled WGS sequence"/>
</dbReference>
<comment type="caution">
    <text evidence="2">The sequence shown here is derived from an EMBL/GenBank/DDBJ whole genome shotgun (WGS) entry which is preliminary data.</text>
</comment>
<name>A0A3E3I612_9FIRM</name>
<reference evidence="2" key="1">
    <citation type="submission" date="2018-08" db="EMBL/GenBank/DDBJ databases">
        <title>A genome reference for cultivated species of the human gut microbiota.</title>
        <authorList>
            <person name="Zou Y."/>
            <person name="Xue W."/>
            <person name="Luo G."/>
        </authorList>
    </citation>
    <scope>NUCLEOTIDE SEQUENCE [LARGE SCALE GENOMIC DNA]</scope>
    <source>
        <strain evidence="2">TF05-5AC</strain>
    </source>
</reference>
<evidence type="ECO:0000313" key="2">
    <source>
        <dbReference type="EMBL" id="RGE61069.1"/>
    </source>
</evidence>
<dbReference type="EMBL" id="QVLV01000006">
    <property type="protein sequence ID" value="RGE61069.1"/>
    <property type="molecule type" value="Genomic_DNA"/>
</dbReference>
<dbReference type="Gene3D" id="3.40.630.30">
    <property type="match status" value="1"/>
</dbReference>